<dbReference type="OrthoDB" id="9800977at2"/>
<dbReference type="SMART" id="SM00478">
    <property type="entry name" value="ENDO3c"/>
    <property type="match status" value="1"/>
</dbReference>
<dbReference type="NCBIfam" id="TIGR01083">
    <property type="entry name" value="nth"/>
    <property type="match status" value="1"/>
</dbReference>
<dbReference type="PIRSF" id="PIRSF001435">
    <property type="entry name" value="Nth"/>
    <property type="match status" value="1"/>
</dbReference>
<dbReference type="GO" id="GO:0051539">
    <property type="term" value="F:4 iron, 4 sulfur cluster binding"/>
    <property type="evidence" value="ECO:0007669"/>
    <property type="project" value="UniProtKB-UniRule"/>
</dbReference>
<dbReference type="FunFam" id="1.10.340.30:FF:000001">
    <property type="entry name" value="Endonuclease III"/>
    <property type="match status" value="1"/>
</dbReference>
<dbReference type="Pfam" id="PF00730">
    <property type="entry name" value="HhH-GPD"/>
    <property type="match status" value="1"/>
</dbReference>
<dbReference type="AlphaFoldDB" id="A0A2U3D9Y7"/>
<dbReference type="CDD" id="cd00056">
    <property type="entry name" value="ENDO3c"/>
    <property type="match status" value="1"/>
</dbReference>
<protein>
    <recommendedName>
        <fullName evidence="12">Endonuclease III</fullName>
        <ecNumber evidence="12">4.2.99.18</ecNumber>
    </recommendedName>
    <alternativeName>
        <fullName evidence="12">DNA-(apurinic or apyrimidinic site) lyase</fullName>
    </alternativeName>
</protein>
<keyword evidence="7 12" id="KW-0411">Iron-sulfur</keyword>
<dbReference type="PROSITE" id="PS00764">
    <property type="entry name" value="ENDONUCLEASE_III_1"/>
    <property type="match status" value="1"/>
</dbReference>
<keyword evidence="3 12" id="KW-0479">Metal-binding</keyword>
<dbReference type="GO" id="GO:0046872">
    <property type="term" value="F:metal ion binding"/>
    <property type="evidence" value="ECO:0007669"/>
    <property type="project" value="UniProtKB-KW"/>
</dbReference>
<evidence type="ECO:0000256" key="6">
    <source>
        <dbReference type="ARBA" id="ARBA00023004"/>
    </source>
</evidence>
<evidence type="ECO:0000256" key="2">
    <source>
        <dbReference type="ARBA" id="ARBA00022485"/>
    </source>
</evidence>
<dbReference type="InterPro" id="IPR000445">
    <property type="entry name" value="HhH_motif"/>
</dbReference>
<dbReference type="EMBL" id="MPDK01000006">
    <property type="protein sequence ID" value="PWI58100.1"/>
    <property type="molecule type" value="Genomic_DNA"/>
</dbReference>
<accession>A0A2U3D9Y7</accession>
<keyword evidence="4 12" id="KW-0227">DNA damage</keyword>
<dbReference type="GO" id="GO:0140078">
    <property type="term" value="F:class I DNA-(apurinic or apyrimidinic site) endonuclease activity"/>
    <property type="evidence" value="ECO:0007669"/>
    <property type="project" value="UniProtKB-EC"/>
</dbReference>
<evidence type="ECO:0000256" key="1">
    <source>
        <dbReference type="ARBA" id="ARBA00008343"/>
    </source>
</evidence>
<feature type="binding site" evidence="12">
    <location>
        <position position="205"/>
    </location>
    <ligand>
        <name>[4Fe-4S] cluster</name>
        <dbReference type="ChEBI" id="CHEBI:49883"/>
    </ligand>
</feature>
<comment type="cofactor">
    <cofactor evidence="12">
        <name>[4Fe-4S] cluster</name>
        <dbReference type="ChEBI" id="CHEBI:49883"/>
    </cofactor>
    <text evidence="12">Binds 1 [4Fe-4S] cluster.</text>
</comment>
<keyword evidence="2 12" id="KW-0004">4Fe-4S</keyword>
<evidence type="ECO:0000256" key="4">
    <source>
        <dbReference type="ARBA" id="ARBA00022763"/>
    </source>
</evidence>
<keyword evidence="10 12" id="KW-0456">Lyase</keyword>
<dbReference type="InterPro" id="IPR005759">
    <property type="entry name" value="Nth"/>
</dbReference>
<dbReference type="InterPro" id="IPR003651">
    <property type="entry name" value="Endonuclease3_FeS-loop_motif"/>
</dbReference>
<feature type="binding site" evidence="12">
    <location>
        <position position="199"/>
    </location>
    <ligand>
        <name>[4Fe-4S] cluster</name>
        <dbReference type="ChEBI" id="CHEBI:49883"/>
    </ligand>
</feature>
<organism evidence="14 15">
    <name type="scientific">Sulfoacidibacillus thermotolerans</name>
    <name type="common">Acidibacillus sulfuroxidans</name>
    <dbReference type="NCBI Taxonomy" id="1765684"/>
    <lineage>
        <taxon>Bacteria</taxon>
        <taxon>Bacillati</taxon>
        <taxon>Bacillota</taxon>
        <taxon>Bacilli</taxon>
        <taxon>Bacillales</taxon>
        <taxon>Alicyclobacillaceae</taxon>
        <taxon>Sulfoacidibacillus</taxon>
    </lineage>
</organism>
<evidence type="ECO:0000256" key="5">
    <source>
        <dbReference type="ARBA" id="ARBA00022801"/>
    </source>
</evidence>
<comment type="function">
    <text evidence="12">DNA repair enzyme that has both DNA N-glycosylase activity and AP-lyase activity. The DNA N-glycosylase activity releases various damaged pyrimidines from DNA by cleaving the N-glycosidic bond, leaving an AP (apurinic/apyrimidinic) site. The AP-lyase activity cleaves the phosphodiester bond 3' to the AP site by a beta-elimination, leaving a 3'-terminal unsaturated sugar and a product with a terminal 5'-phosphate.</text>
</comment>
<dbReference type="EC" id="4.2.99.18" evidence="12"/>
<dbReference type="Gene3D" id="1.10.340.30">
    <property type="entry name" value="Hypothetical protein, domain 2"/>
    <property type="match status" value="1"/>
</dbReference>
<keyword evidence="8 12" id="KW-0238">DNA-binding</keyword>
<evidence type="ECO:0000256" key="10">
    <source>
        <dbReference type="ARBA" id="ARBA00023239"/>
    </source>
</evidence>
<evidence type="ECO:0000256" key="3">
    <source>
        <dbReference type="ARBA" id="ARBA00022723"/>
    </source>
</evidence>
<dbReference type="FunFam" id="1.10.1670.10:FF:000001">
    <property type="entry name" value="Endonuclease III"/>
    <property type="match status" value="1"/>
</dbReference>
<dbReference type="InterPro" id="IPR004035">
    <property type="entry name" value="Endouclease-III_FeS-bd_BS"/>
</dbReference>
<dbReference type="SUPFAM" id="SSF48150">
    <property type="entry name" value="DNA-glycosylase"/>
    <property type="match status" value="1"/>
</dbReference>
<reference evidence="14 15" key="1">
    <citation type="submission" date="2016-11" db="EMBL/GenBank/DDBJ databases">
        <title>Comparative genomics of Acidibacillus ferroxidans species.</title>
        <authorList>
            <person name="Oliveira G."/>
            <person name="Nunes G."/>
            <person name="Oliveira R."/>
            <person name="Araujo F."/>
            <person name="Salim A."/>
            <person name="Scholte L."/>
            <person name="Morais D."/>
            <person name="Nancucheo I."/>
            <person name="Johnson D.B."/>
            <person name="Grail B."/>
            <person name="Bittencourt J."/>
            <person name="Valadares R."/>
        </authorList>
    </citation>
    <scope>NUCLEOTIDE SEQUENCE [LARGE SCALE GENOMIC DNA]</scope>
    <source>
        <strain evidence="14 15">Y002</strain>
    </source>
</reference>
<dbReference type="GO" id="GO:0003677">
    <property type="term" value="F:DNA binding"/>
    <property type="evidence" value="ECO:0007669"/>
    <property type="project" value="UniProtKB-UniRule"/>
</dbReference>
<evidence type="ECO:0000259" key="13">
    <source>
        <dbReference type="SMART" id="SM00478"/>
    </source>
</evidence>
<dbReference type="InterPro" id="IPR004036">
    <property type="entry name" value="Endonuclease-III-like_CS2"/>
</dbReference>
<dbReference type="InterPro" id="IPR003265">
    <property type="entry name" value="HhH-GPD_domain"/>
</dbReference>
<evidence type="ECO:0000256" key="12">
    <source>
        <dbReference type="HAMAP-Rule" id="MF_00942"/>
    </source>
</evidence>
<dbReference type="PANTHER" id="PTHR10359:SF18">
    <property type="entry name" value="ENDONUCLEASE III"/>
    <property type="match status" value="1"/>
</dbReference>
<dbReference type="Proteomes" id="UP000245380">
    <property type="component" value="Unassembled WGS sequence"/>
</dbReference>
<keyword evidence="15" id="KW-1185">Reference proteome</keyword>
<dbReference type="RefSeq" id="WP_109430147.1">
    <property type="nucleotide sequence ID" value="NZ_MPDK01000006.1"/>
</dbReference>
<evidence type="ECO:0000256" key="7">
    <source>
        <dbReference type="ARBA" id="ARBA00023014"/>
    </source>
</evidence>
<proteinExistence type="inferred from homology"/>
<keyword evidence="5 12" id="KW-0378">Hydrolase</keyword>
<keyword evidence="9 12" id="KW-0234">DNA repair</keyword>
<dbReference type="PROSITE" id="PS01155">
    <property type="entry name" value="ENDONUCLEASE_III_2"/>
    <property type="match status" value="1"/>
</dbReference>
<evidence type="ECO:0000256" key="8">
    <source>
        <dbReference type="ARBA" id="ARBA00023125"/>
    </source>
</evidence>
<evidence type="ECO:0000313" key="15">
    <source>
        <dbReference type="Proteomes" id="UP000245380"/>
    </source>
</evidence>
<name>A0A2U3D9Y7_SULT2</name>
<dbReference type="GO" id="GO:0006285">
    <property type="term" value="P:base-excision repair, AP site formation"/>
    <property type="evidence" value="ECO:0007669"/>
    <property type="project" value="TreeGrafter"/>
</dbReference>
<keyword evidence="6 12" id="KW-0408">Iron</keyword>
<feature type="domain" description="HhH-GPD" evidence="13">
    <location>
        <begin position="40"/>
        <end position="187"/>
    </location>
</feature>
<dbReference type="InterPro" id="IPR011257">
    <property type="entry name" value="DNA_glycosylase"/>
</dbReference>
<keyword evidence="14" id="KW-0255">Endonuclease</keyword>
<dbReference type="HAMAP" id="MF_00942">
    <property type="entry name" value="Nth"/>
    <property type="match status" value="1"/>
</dbReference>
<dbReference type="Gene3D" id="1.10.1670.10">
    <property type="entry name" value="Helix-hairpin-Helix base-excision DNA repair enzymes (C-terminal)"/>
    <property type="match status" value="1"/>
</dbReference>
<feature type="binding site" evidence="12">
    <location>
        <position position="189"/>
    </location>
    <ligand>
        <name>[4Fe-4S] cluster</name>
        <dbReference type="ChEBI" id="CHEBI:49883"/>
    </ligand>
</feature>
<gene>
    <name evidence="12" type="primary">nth</name>
    <name evidence="14" type="ORF">BM613_05400</name>
</gene>
<sequence>MALPRIATADVLRTLEELYPDAQCALHHQNPFELLIATILSAQCTDKRVNQITPKLFSRFPTPKDLAQADISEVESLIMECGLFKMKAKNIVGTSQALVANYDSQVPRDMEKLTQLPGVGRKTANVVLSNAFGIPAIAVDTHVQRVSNRLGLAQSDNVLETEQQLMKRIPKDRWSSAHHWLIEHGRQVCLARSPKCELCSLATYCRYFKAQAKLRGKARSRAKAASLMDDAGNDVGSKTM</sequence>
<comment type="similarity">
    <text evidence="1 12">Belongs to the Nth/MutY family.</text>
</comment>
<evidence type="ECO:0000256" key="11">
    <source>
        <dbReference type="ARBA" id="ARBA00023295"/>
    </source>
</evidence>
<feature type="binding site" evidence="12">
    <location>
        <position position="196"/>
    </location>
    <ligand>
        <name>[4Fe-4S] cluster</name>
        <dbReference type="ChEBI" id="CHEBI:49883"/>
    </ligand>
</feature>
<dbReference type="GO" id="GO:0019104">
    <property type="term" value="F:DNA N-glycosylase activity"/>
    <property type="evidence" value="ECO:0007669"/>
    <property type="project" value="UniProtKB-UniRule"/>
</dbReference>
<dbReference type="SMART" id="SM00525">
    <property type="entry name" value="FES"/>
    <property type="match status" value="1"/>
</dbReference>
<dbReference type="InterPro" id="IPR023170">
    <property type="entry name" value="HhH_base_excis_C"/>
</dbReference>
<evidence type="ECO:0000256" key="9">
    <source>
        <dbReference type="ARBA" id="ARBA00023204"/>
    </source>
</evidence>
<keyword evidence="14" id="KW-0540">Nuclease</keyword>
<dbReference type="Pfam" id="PF00633">
    <property type="entry name" value="HHH"/>
    <property type="match status" value="1"/>
</dbReference>
<keyword evidence="11 12" id="KW-0326">Glycosidase</keyword>
<dbReference type="PANTHER" id="PTHR10359">
    <property type="entry name" value="A/G-SPECIFIC ADENINE GLYCOSYLASE/ENDONUCLEASE III"/>
    <property type="match status" value="1"/>
</dbReference>
<comment type="catalytic activity">
    <reaction evidence="12">
        <text>2'-deoxyribonucleotide-(2'-deoxyribose 5'-phosphate)-2'-deoxyribonucleotide-DNA = a 3'-end 2'-deoxyribonucleotide-(2,3-dehydro-2,3-deoxyribose 5'-phosphate)-DNA + a 5'-end 5'-phospho-2'-deoxyribonucleoside-DNA + H(+)</text>
        <dbReference type="Rhea" id="RHEA:66592"/>
        <dbReference type="Rhea" id="RHEA-COMP:13180"/>
        <dbReference type="Rhea" id="RHEA-COMP:16897"/>
        <dbReference type="Rhea" id="RHEA-COMP:17067"/>
        <dbReference type="ChEBI" id="CHEBI:15378"/>
        <dbReference type="ChEBI" id="CHEBI:136412"/>
        <dbReference type="ChEBI" id="CHEBI:157695"/>
        <dbReference type="ChEBI" id="CHEBI:167181"/>
        <dbReference type="EC" id="4.2.99.18"/>
    </reaction>
</comment>
<dbReference type="Pfam" id="PF10576">
    <property type="entry name" value="EndIII_4Fe-2S"/>
    <property type="match status" value="1"/>
</dbReference>
<evidence type="ECO:0000313" key="14">
    <source>
        <dbReference type="EMBL" id="PWI58100.1"/>
    </source>
</evidence>
<comment type="caution">
    <text evidence="14">The sequence shown here is derived from an EMBL/GenBank/DDBJ whole genome shotgun (WGS) entry which is preliminary data.</text>
</comment>